<evidence type="ECO:0000256" key="3">
    <source>
        <dbReference type="ARBA" id="ARBA00023274"/>
    </source>
</evidence>
<dbReference type="GO" id="GO:0003735">
    <property type="term" value="F:structural constituent of ribosome"/>
    <property type="evidence" value="ECO:0007669"/>
    <property type="project" value="InterPro"/>
</dbReference>
<gene>
    <name evidence="5" type="ORF">S01H1_50585</name>
</gene>
<dbReference type="SUPFAM" id="SSF57829">
    <property type="entry name" value="Zn-binding ribosomal proteins"/>
    <property type="match status" value="1"/>
</dbReference>
<proteinExistence type="inferred from homology"/>
<keyword evidence="3" id="KW-0687">Ribonucleoprotein</keyword>
<dbReference type="GO" id="GO:1990904">
    <property type="term" value="C:ribonucleoprotein complex"/>
    <property type="evidence" value="ECO:0007669"/>
    <property type="project" value="UniProtKB-KW"/>
</dbReference>
<dbReference type="InterPro" id="IPR011332">
    <property type="entry name" value="Ribosomal_zn-bd"/>
</dbReference>
<dbReference type="Pfam" id="PF01780">
    <property type="entry name" value="Ribosomal_L37ae"/>
    <property type="match status" value="1"/>
</dbReference>
<comment type="similarity">
    <text evidence="1">Belongs to the eukaryotic ribosomal protein eL43 family.</text>
</comment>
<dbReference type="GO" id="GO:0006412">
    <property type="term" value="P:translation"/>
    <property type="evidence" value="ECO:0007669"/>
    <property type="project" value="InterPro"/>
</dbReference>
<evidence type="ECO:0000313" key="5">
    <source>
        <dbReference type="EMBL" id="GAG16418.1"/>
    </source>
</evidence>
<keyword evidence="2" id="KW-0689">Ribosomal protein</keyword>
<comment type="caution">
    <text evidence="5">The sequence shown here is derived from an EMBL/GenBank/DDBJ whole genome shotgun (WGS) entry which is preliminary data.</text>
</comment>
<feature type="compositionally biased region" description="Basic and acidic residues" evidence="4">
    <location>
        <begin position="35"/>
        <end position="47"/>
    </location>
</feature>
<feature type="non-terminal residue" evidence="5">
    <location>
        <position position="1"/>
    </location>
</feature>
<organism evidence="5">
    <name type="scientific">marine sediment metagenome</name>
    <dbReference type="NCBI Taxonomy" id="412755"/>
    <lineage>
        <taxon>unclassified sequences</taxon>
        <taxon>metagenomes</taxon>
        <taxon>ecological metagenomes</taxon>
    </lineage>
</organism>
<evidence type="ECO:0000256" key="4">
    <source>
        <dbReference type="SAM" id="MobiDB-lite"/>
    </source>
</evidence>
<dbReference type="GO" id="GO:0005840">
    <property type="term" value="C:ribosome"/>
    <property type="evidence" value="ECO:0007669"/>
    <property type="project" value="UniProtKB-KW"/>
</dbReference>
<dbReference type="InterPro" id="IPR002674">
    <property type="entry name" value="Ribosomal_eL43"/>
</dbReference>
<protein>
    <recommendedName>
        <fullName evidence="6">50S ribosomal protein L37ae</fullName>
    </recommendedName>
</protein>
<dbReference type="AlphaFoldDB" id="X0VVD6"/>
<sequence>VGIWTCGKCGSKFTGKAYSIKKVITEETEEEMKEEESKEEPKPKKEE</sequence>
<dbReference type="Gene3D" id="2.20.25.30">
    <property type="match status" value="1"/>
</dbReference>
<evidence type="ECO:0008006" key="6">
    <source>
        <dbReference type="Google" id="ProtNLM"/>
    </source>
</evidence>
<accession>X0VVD6</accession>
<dbReference type="EMBL" id="BARS01032600">
    <property type="protein sequence ID" value="GAG16418.1"/>
    <property type="molecule type" value="Genomic_DNA"/>
</dbReference>
<dbReference type="InterPro" id="IPR011331">
    <property type="entry name" value="Ribosomal_eL37/eL43"/>
</dbReference>
<evidence type="ECO:0000256" key="1">
    <source>
        <dbReference type="ARBA" id="ARBA00008672"/>
    </source>
</evidence>
<feature type="region of interest" description="Disordered" evidence="4">
    <location>
        <begin position="26"/>
        <end position="47"/>
    </location>
</feature>
<evidence type="ECO:0000256" key="2">
    <source>
        <dbReference type="ARBA" id="ARBA00022980"/>
    </source>
</evidence>
<reference evidence="5" key="1">
    <citation type="journal article" date="2014" name="Front. Microbiol.">
        <title>High frequency of phylogenetically diverse reductive dehalogenase-homologous genes in deep subseafloor sedimentary metagenomes.</title>
        <authorList>
            <person name="Kawai M."/>
            <person name="Futagami T."/>
            <person name="Toyoda A."/>
            <person name="Takaki Y."/>
            <person name="Nishi S."/>
            <person name="Hori S."/>
            <person name="Arai W."/>
            <person name="Tsubouchi T."/>
            <person name="Morono Y."/>
            <person name="Uchiyama I."/>
            <person name="Ito T."/>
            <person name="Fujiyama A."/>
            <person name="Inagaki F."/>
            <person name="Takami H."/>
        </authorList>
    </citation>
    <scope>NUCLEOTIDE SEQUENCE</scope>
    <source>
        <strain evidence="5">Expedition CK06-06</strain>
    </source>
</reference>
<name>X0VVD6_9ZZZZ</name>